<evidence type="ECO:0000313" key="5">
    <source>
        <dbReference type="Proteomes" id="UP000095751"/>
    </source>
</evidence>
<name>A0A1E7FZ12_9STRA</name>
<dbReference type="Pfam" id="PF05670">
    <property type="entry name" value="NFACT-R_1"/>
    <property type="match status" value="1"/>
</dbReference>
<gene>
    <name evidence="4" type="ORF">FRACYDRAFT_233527</name>
</gene>
<feature type="region of interest" description="Disordered" evidence="2">
    <location>
        <begin position="170"/>
        <end position="222"/>
    </location>
</feature>
<dbReference type="EMBL" id="KV784353">
    <property type="protein sequence ID" value="OEU23354.1"/>
    <property type="molecule type" value="Genomic_DNA"/>
</dbReference>
<dbReference type="OrthoDB" id="200398at2759"/>
<dbReference type="Proteomes" id="UP000095751">
    <property type="component" value="Unassembled WGS sequence"/>
</dbReference>
<sequence length="222" mass="26111">MVYYFTSRCGEYTIYVGKDKYENEDLIKYGLPEDVWFHVDDLSSAHVYLRQKPGEKLDDITEDLLLDCSSLVKANSISGCKMNSVYVVYTRWKNLKKTNSMQDGAVSYHRPDNVRRMKVEKNKPVVNALNKTKIEDHHPNLWQLQQDREREMVDEKKQVKKKQIVEERMKQKERNLAAQKTKEYHEEQEKGIDAQIERTRLENLNLSDDDDSDESEGSLLGF</sequence>
<dbReference type="PANTHER" id="PTHR13049:SF2">
    <property type="entry name" value="COILED-COIL DOMAIN-CONTAINING PROTEIN 25"/>
    <property type="match status" value="1"/>
</dbReference>
<feature type="compositionally biased region" description="Acidic residues" evidence="2">
    <location>
        <begin position="207"/>
        <end position="216"/>
    </location>
</feature>
<keyword evidence="5" id="KW-1185">Reference proteome</keyword>
<dbReference type="InterPro" id="IPR039730">
    <property type="entry name" value="Jlp2/Ccd25"/>
</dbReference>
<evidence type="ECO:0000313" key="4">
    <source>
        <dbReference type="EMBL" id="OEU23354.1"/>
    </source>
</evidence>
<dbReference type="InParanoid" id="A0A1E7FZ12"/>
<accession>A0A1E7FZ12</accession>
<feature type="compositionally biased region" description="Basic and acidic residues" evidence="2">
    <location>
        <begin position="170"/>
        <end position="201"/>
    </location>
</feature>
<organism evidence="4 5">
    <name type="scientific">Fragilariopsis cylindrus CCMP1102</name>
    <dbReference type="NCBI Taxonomy" id="635003"/>
    <lineage>
        <taxon>Eukaryota</taxon>
        <taxon>Sar</taxon>
        <taxon>Stramenopiles</taxon>
        <taxon>Ochrophyta</taxon>
        <taxon>Bacillariophyta</taxon>
        <taxon>Bacillariophyceae</taxon>
        <taxon>Bacillariophycidae</taxon>
        <taxon>Bacillariales</taxon>
        <taxon>Bacillariaceae</taxon>
        <taxon>Fragilariopsis</taxon>
    </lineage>
</organism>
<dbReference type="KEGG" id="fcy:FRACYDRAFT_233527"/>
<protein>
    <submittedName>
        <fullName evidence="4">DUF814-domain-containing protein</fullName>
    </submittedName>
</protein>
<evidence type="ECO:0000256" key="1">
    <source>
        <dbReference type="ARBA" id="ARBA00008998"/>
    </source>
</evidence>
<proteinExistence type="inferred from homology"/>
<dbReference type="PANTHER" id="PTHR13049">
    <property type="entry name" value="DUF814-RELATED"/>
    <property type="match status" value="1"/>
</dbReference>
<feature type="domain" description="NFACT RNA-binding" evidence="3">
    <location>
        <begin position="1"/>
        <end position="109"/>
    </location>
</feature>
<dbReference type="InterPro" id="IPR008532">
    <property type="entry name" value="NFACT_RNA-bd"/>
</dbReference>
<evidence type="ECO:0000256" key="2">
    <source>
        <dbReference type="SAM" id="MobiDB-lite"/>
    </source>
</evidence>
<reference evidence="4 5" key="1">
    <citation type="submission" date="2016-09" db="EMBL/GenBank/DDBJ databases">
        <title>Extensive genetic diversity and differential bi-allelic expression allows diatom success in the polar Southern Ocean.</title>
        <authorList>
            <consortium name="DOE Joint Genome Institute"/>
            <person name="Mock T."/>
            <person name="Otillar R.P."/>
            <person name="Strauss J."/>
            <person name="Dupont C."/>
            <person name="Frickenhaus S."/>
            <person name="Maumus F."/>
            <person name="Mcmullan M."/>
            <person name="Sanges R."/>
            <person name="Schmutz J."/>
            <person name="Toseland A."/>
            <person name="Valas R."/>
            <person name="Veluchamy A."/>
            <person name="Ward B.J."/>
            <person name="Allen A."/>
            <person name="Barry K."/>
            <person name="Falciatore A."/>
            <person name="Ferrante M."/>
            <person name="Fortunato A.E."/>
            <person name="Gloeckner G."/>
            <person name="Gruber A."/>
            <person name="Hipkin R."/>
            <person name="Janech M."/>
            <person name="Kroth P."/>
            <person name="Leese F."/>
            <person name="Lindquist E."/>
            <person name="Lyon B.R."/>
            <person name="Martin J."/>
            <person name="Mayer C."/>
            <person name="Parker M."/>
            <person name="Quesneville H."/>
            <person name="Raymond J."/>
            <person name="Uhlig C."/>
            <person name="Valentin K.U."/>
            <person name="Worden A.Z."/>
            <person name="Armbrust E.V."/>
            <person name="Bowler C."/>
            <person name="Green B."/>
            <person name="Moulton V."/>
            <person name="Van Oosterhout C."/>
            <person name="Grigoriev I."/>
        </authorList>
    </citation>
    <scope>NUCLEOTIDE SEQUENCE [LARGE SCALE GENOMIC DNA]</scope>
    <source>
        <strain evidence="4 5">CCMP1102</strain>
    </source>
</reference>
<evidence type="ECO:0000259" key="3">
    <source>
        <dbReference type="Pfam" id="PF05670"/>
    </source>
</evidence>
<dbReference type="AlphaFoldDB" id="A0A1E7FZ12"/>
<comment type="similarity">
    <text evidence="1">Belongs to the CCDC25 family.</text>
</comment>